<dbReference type="Proteomes" id="UP001152523">
    <property type="component" value="Unassembled WGS sequence"/>
</dbReference>
<keyword evidence="6" id="KW-1185">Reference proteome</keyword>
<gene>
    <name evidence="5" type="ORF">CEPIT_LOCUS44062</name>
</gene>
<comment type="pathway">
    <text evidence="1">Protein modification; protein ubiquitination.</text>
</comment>
<evidence type="ECO:0000256" key="3">
    <source>
        <dbReference type="PROSITE-ProRule" id="PRU00982"/>
    </source>
</evidence>
<comment type="caution">
    <text evidence="5">The sequence shown here is derived from an EMBL/GenBank/DDBJ whole genome shotgun (WGS) entry which is preliminary data.</text>
</comment>
<dbReference type="PROSITE" id="PS51649">
    <property type="entry name" value="NPH3"/>
    <property type="match status" value="1"/>
</dbReference>
<keyword evidence="2" id="KW-0833">Ubl conjugation pathway</keyword>
<dbReference type="PANTHER" id="PTHR32370">
    <property type="entry name" value="OS12G0117600 PROTEIN"/>
    <property type="match status" value="1"/>
</dbReference>
<dbReference type="InterPro" id="IPR027356">
    <property type="entry name" value="NPH3_dom"/>
</dbReference>
<evidence type="ECO:0000313" key="6">
    <source>
        <dbReference type="Proteomes" id="UP001152523"/>
    </source>
</evidence>
<sequence length="563" mass="63810">MESTRKNIGSVSRKTKQRSASVFHLRIGGMPCSVDRELLAEKSSKVAQALKEKPDEENLCFLLGEDIPTDPQTFELVARYCHGYAIDLAPHNFFQISWLAYYLGMTEDHRPNNLLKMAYLYFRNNVLPSWNKTITALTTMSMHTEGLDRAMQLGLIHECAESLTTQALHDPRLLCHEPENCGFSKRNPRRTLFSPDWKKEDLAALGIKLYEPIMAGMIHRCVPLDYASASLCHYFDKNRSTTDRREVVEAIQRLLPPHDYYEDKEEEVEEEKELLVIPFTTLLEMLKTAVESGASEECKDGLEDRIGKRLDEVTVQDLISLSELYNSAEKQGGGGGEKYDSKCLKRLMKSYCCNYRGSDVTGFVKVGEVMNEFLVEVSRNPELKMETFVSLAELSSTVSTAIHGCSDGLYRAMDVYLETHGWLTEQEKEVVCGALECSMLSTEAREHAVGNQRLPLRLVVRVLFVAIGEMKLRDTATIVTQAGAERSEEYGEGTRRGNDDNNMDILLREKYNGSINNSRKNNSSVWKKLKRKLGCVTSTQHESINCHVKRNKQDHTVQGGKFK</sequence>
<dbReference type="InterPro" id="IPR011333">
    <property type="entry name" value="SKP1/BTB/POZ_sf"/>
</dbReference>
<dbReference type="InterPro" id="IPR043454">
    <property type="entry name" value="NPH3/RPT2-like"/>
</dbReference>
<reference evidence="5" key="1">
    <citation type="submission" date="2022-07" db="EMBL/GenBank/DDBJ databases">
        <authorList>
            <person name="Macas J."/>
            <person name="Novak P."/>
            <person name="Neumann P."/>
        </authorList>
    </citation>
    <scope>NUCLEOTIDE SEQUENCE</scope>
</reference>
<dbReference type="AlphaFoldDB" id="A0AAV0GL35"/>
<evidence type="ECO:0000313" key="5">
    <source>
        <dbReference type="EMBL" id="CAH9147870.1"/>
    </source>
</evidence>
<protein>
    <recommendedName>
        <fullName evidence="4">NPH3 domain-containing protein</fullName>
    </recommendedName>
</protein>
<evidence type="ECO:0000256" key="2">
    <source>
        <dbReference type="ARBA" id="ARBA00022786"/>
    </source>
</evidence>
<evidence type="ECO:0000259" key="4">
    <source>
        <dbReference type="PROSITE" id="PS51649"/>
    </source>
</evidence>
<accession>A0AAV0GL35</accession>
<dbReference type="Pfam" id="PF03000">
    <property type="entry name" value="NPH3"/>
    <property type="match status" value="1"/>
</dbReference>
<dbReference type="EMBL" id="CAMAPF010001140">
    <property type="protein sequence ID" value="CAH9147870.1"/>
    <property type="molecule type" value="Genomic_DNA"/>
</dbReference>
<organism evidence="5 6">
    <name type="scientific">Cuscuta epithymum</name>
    <dbReference type="NCBI Taxonomy" id="186058"/>
    <lineage>
        <taxon>Eukaryota</taxon>
        <taxon>Viridiplantae</taxon>
        <taxon>Streptophyta</taxon>
        <taxon>Embryophyta</taxon>
        <taxon>Tracheophyta</taxon>
        <taxon>Spermatophyta</taxon>
        <taxon>Magnoliopsida</taxon>
        <taxon>eudicotyledons</taxon>
        <taxon>Gunneridae</taxon>
        <taxon>Pentapetalae</taxon>
        <taxon>asterids</taxon>
        <taxon>lamiids</taxon>
        <taxon>Solanales</taxon>
        <taxon>Convolvulaceae</taxon>
        <taxon>Cuscuteae</taxon>
        <taxon>Cuscuta</taxon>
        <taxon>Cuscuta subgen. Cuscuta</taxon>
    </lineage>
</organism>
<comment type="similarity">
    <text evidence="3">Belongs to the NPH3 family.</text>
</comment>
<dbReference type="SUPFAM" id="SSF54695">
    <property type="entry name" value="POZ domain"/>
    <property type="match status" value="1"/>
</dbReference>
<evidence type="ECO:0000256" key="1">
    <source>
        <dbReference type="ARBA" id="ARBA00004906"/>
    </source>
</evidence>
<proteinExistence type="inferred from homology"/>
<feature type="domain" description="NPH3" evidence="4">
    <location>
        <begin position="196"/>
        <end position="469"/>
    </location>
</feature>
<name>A0AAV0GL35_9ASTE</name>